<proteinExistence type="inferred from homology"/>
<feature type="domain" description="Prokaryotic-type class I peptide chain release factors" evidence="6">
    <location>
        <begin position="54"/>
        <end position="178"/>
    </location>
</feature>
<protein>
    <recommendedName>
        <fullName evidence="3">Large ribosomal subunit protein mL62</fullName>
        <ecNumber evidence="1">3.1.1.29</ecNumber>
    </recommendedName>
    <alternativeName>
        <fullName evidence="4">Peptidyl-tRNA hydrolase ICT1, mitochondrial</fullName>
    </alternativeName>
</protein>
<dbReference type="EnsemblMetazoa" id="Aqu2.1.32495_001">
    <property type="protein sequence ID" value="Aqu2.1.32495_001"/>
    <property type="gene ID" value="Aqu2.1.32495"/>
</dbReference>
<dbReference type="Gene3D" id="3.30.160.20">
    <property type="match status" value="1"/>
</dbReference>
<keyword evidence="8" id="KW-1185">Reference proteome</keyword>
<evidence type="ECO:0000256" key="4">
    <source>
        <dbReference type="ARBA" id="ARBA00041531"/>
    </source>
</evidence>
<evidence type="ECO:0000256" key="2">
    <source>
        <dbReference type="ARBA" id="ARBA00038225"/>
    </source>
</evidence>
<dbReference type="InterPro" id="IPR052104">
    <property type="entry name" value="Mito_Release_Factor_mL62"/>
</dbReference>
<accession>A0A1X7UWY6</accession>
<name>A0A1X7UWY6_AMPQE</name>
<dbReference type="FunFam" id="3.30.160.20:FF:000046">
    <property type="entry name" value="Peptidyl-tRNA hydrolase ICT1"/>
    <property type="match status" value="1"/>
</dbReference>
<dbReference type="PANTHER" id="PTHR11075">
    <property type="entry name" value="PEPTIDE CHAIN RELEASE FACTOR"/>
    <property type="match status" value="1"/>
</dbReference>
<reference evidence="7" key="2">
    <citation type="submission" date="2017-05" db="UniProtKB">
        <authorList>
            <consortium name="EnsemblMetazoa"/>
        </authorList>
    </citation>
    <scope>IDENTIFICATION</scope>
</reference>
<evidence type="ECO:0000256" key="3">
    <source>
        <dbReference type="ARBA" id="ARBA00039441"/>
    </source>
</evidence>
<dbReference type="Pfam" id="PF00472">
    <property type="entry name" value="RF-1"/>
    <property type="match status" value="1"/>
</dbReference>
<comment type="similarity">
    <text evidence="2">Belongs to the prokaryotic/mitochondrial release factor family. Mitochondrion-specific ribosomal protein mL62 subfamily.</text>
</comment>
<evidence type="ECO:0000256" key="1">
    <source>
        <dbReference type="ARBA" id="ARBA00013260"/>
    </source>
</evidence>
<dbReference type="GO" id="GO:0016150">
    <property type="term" value="F:translation release factor activity, codon nonspecific"/>
    <property type="evidence" value="ECO:0007669"/>
    <property type="project" value="TreeGrafter"/>
</dbReference>
<organism evidence="7">
    <name type="scientific">Amphimedon queenslandica</name>
    <name type="common">Sponge</name>
    <dbReference type="NCBI Taxonomy" id="400682"/>
    <lineage>
        <taxon>Eukaryota</taxon>
        <taxon>Metazoa</taxon>
        <taxon>Porifera</taxon>
        <taxon>Demospongiae</taxon>
        <taxon>Heteroscleromorpha</taxon>
        <taxon>Haplosclerida</taxon>
        <taxon>Niphatidae</taxon>
        <taxon>Amphimedon</taxon>
    </lineage>
</organism>
<reference evidence="8" key="1">
    <citation type="journal article" date="2010" name="Nature">
        <title>The Amphimedon queenslandica genome and the evolution of animal complexity.</title>
        <authorList>
            <person name="Srivastava M."/>
            <person name="Simakov O."/>
            <person name="Chapman J."/>
            <person name="Fahey B."/>
            <person name="Gauthier M.E."/>
            <person name="Mitros T."/>
            <person name="Richards G.S."/>
            <person name="Conaco C."/>
            <person name="Dacre M."/>
            <person name="Hellsten U."/>
            <person name="Larroux C."/>
            <person name="Putnam N.H."/>
            <person name="Stanke M."/>
            <person name="Adamska M."/>
            <person name="Darling A."/>
            <person name="Degnan S.M."/>
            <person name="Oakley T.H."/>
            <person name="Plachetzki D.C."/>
            <person name="Zhai Y."/>
            <person name="Adamski M."/>
            <person name="Calcino A."/>
            <person name="Cummins S.F."/>
            <person name="Goodstein D.M."/>
            <person name="Harris C."/>
            <person name="Jackson D.J."/>
            <person name="Leys S.P."/>
            <person name="Shu S."/>
            <person name="Woodcroft B.J."/>
            <person name="Vervoort M."/>
            <person name="Kosik K.S."/>
            <person name="Manning G."/>
            <person name="Degnan B.M."/>
            <person name="Rokhsar D.S."/>
        </authorList>
    </citation>
    <scope>NUCLEOTIDE SEQUENCE [LARGE SCALE GENOMIC DNA]</scope>
</reference>
<dbReference type="Proteomes" id="UP000007879">
    <property type="component" value="Unassembled WGS sequence"/>
</dbReference>
<gene>
    <name evidence="7" type="primary">100634687</name>
</gene>
<feature type="coiled-coil region" evidence="5">
    <location>
        <begin position="119"/>
        <end position="146"/>
    </location>
</feature>
<keyword evidence="5" id="KW-0175">Coiled coil</keyword>
<sequence>MSAYLFRRISLDKGLLFCRIFEGHLMSCSGLSRIRLYCDKKGNEDKPKVFKKPVPRDKLDIRFSRSSGPGGQNVNKLSTKAEVRFNVQEADWLPDRVKERLKEMFGTKINKLGEIIVTSQVYRTQYQNLEDAIKKLTKILEEASELPNEPSEAKLARIRKLKRQGNARRLSEKKYNSFLKNQKKLY</sequence>
<dbReference type="AlphaFoldDB" id="A0A1X7UWY6"/>
<dbReference type="EnsemblMetazoa" id="XM_003386447.2">
    <property type="protein sequence ID" value="XP_003386495.1"/>
    <property type="gene ID" value="LOC100634687"/>
</dbReference>
<dbReference type="InParanoid" id="A0A1X7UWY6"/>
<dbReference type="InterPro" id="IPR000352">
    <property type="entry name" value="Pep_chain_release_fac_I"/>
</dbReference>
<dbReference type="GO" id="GO:0070126">
    <property type="term" value="P:mitochondrial translational termination"/>
    <property type="evidence" value="ECO:0007669"/>
    <property type="project" value="TreeGrafter"/>
</dbReference>
<dbReference type="GO" id="GO:0004045">
    <property type="term" value="F:peptidyl-tRNA hydrolase activity"/>
    <property type="evidence" value="ECO:0007669"/>
    <property type="project" value="UniProtKB-EC"/>
</dbReference>
<dbReference type="PANTHER" id="PTHR11075:SF54">
    <property type="entry name" value="LARGE RIBOSOMAL SUBUNIT PROTEIN ML62"/>
    <property type="match status" value="1"/>
</dbReference>
<dbReference type="NCBIfam" id="NF006718">
    <property type="entry name" value="PRK09256.1"/>
    <property type="match status" value="1"/>
</dbReference>
<dbReference type="GO" id="GO:0005762">
    <property type="term" value="C:mitochondrial large ribosomal subunit"/>
    <property type="evidence" value="ECO:0007669"/>
    <property type="project" value="TreeGrafter"/>
</dbReference>
<dbReference type="KEGG" id="aqu:100634687"/>
<evidence type="ECO:0000259" key="6">
    <source>
        <dbReference type="Pfam" id="PF00472"/>
    </source>
</evidence>
<dbReference type="SUPFAM" id="SSF110916">
    <property type="entry name" value="Peptidyl-tRNA hydrolase domain-like"/>
    <property type="match status" value="1"/>
</dbReference>
<evidence type="ECO:0000313" key="8">
    <source>
        <dbReference type="Proteomes" id="UP000007879"/>
    </source>
</evidence>
<evidence type="ECO:0000256" key="5">
    <source>
        <dbReference type="SAM" id="Coils"/>
    </source>
</evidence>
<dbReference type="OrthoDB" id="270639at2759"/>
<dbReference type="STRING" id="400682.A0A1X7UWY6"/>
<evidence type="ECO:0000313" key="7">
    <source>
        <dbReference type="EnsemblMetazoa" id="Aqu2.1.32495_001"/>
    </source>
</evidence>
<dbReference type="EC" id="3.1.1.29" evidence="1"/>